<protein>
    <recommendedName>
        <fullName evidence="4">Arylsulfotransferase ASST</fullName>
    </recommendedName>
</protein>
<proteinExistence type="predicted"/>
<evidence type="ECO:0008006" key="4">
    <source>
        <dbReference type="Google" id="ProtNLM"/>
    </source>
</evidence>
<keyword evidence="1" id="KW-0812">Transmembrane</keyword>
<dbReference type="EMBL" id="CP010836">
    <property type="protein sequence ID" value="AJP73209.1"/>
    <property type="molecule type" value="Genomic_DNA"/>
</dbReference>
<name>A0A7U4LG54_9SPHN</name>
<keyword evidence="1" id="KW-0472">Membrane</keyword>
<keyword evidence="1" id="KW-1133">Transmembrane helix</keyword>
<reference evidence="2 3" key="1">
    <citation type="journal article" date="2015" name="Int. J. Syst. Evol. Microbiol.">
        <title>Sphingomonas hengshuiensis sp. nov., isolated from lake wetland.</title>
        <authorList>
            <person name="Wei S."/>
            <person name="Wang T."/>
            <person name="Liu H."/>
            <person name="Zhang C."/>
            <person name="Guo J."/>
            <person name="Wang Q."/>
            <person name="Liang K."/>
            <person name="Zhang Z."/>
        </authorList>
    </citation>
    <scope>NUCLEOTIDE SEQUENCE [LARGE SCALE GENOMIC DNA]</scope>
    <source>
        <strain evidence="2 3">WHSC-8</strain>
    </source>
</reference>
<organism evidence="2 3">
    <name type="scientific">Sphingomonas hengshuiensis</name>
    <dbReference type="NCBI Taxonomy" id="1609977"/>
    <lineage>
        <taxon>Bacteria</taxon>
        <taxon>Pseudomonadati</taxon>
        <taxon>Pseudomonadota</taxon>
        <taxon>Alphaproteobacteria</taxon>
        <taxon>Sphingomonadales</taxon>
        <taxon>Sphingomonadaceae</taxon>
        <taxon>Sphingomonas</taxon>
    </lineage>
</organism>
<evidence type="ECO:0000256" key="1">
    <source>
        <dbReference type="SAM" id="Phobius"/>
    </source>
</evidence>
<dbReference type="KEGG" id="sphi:TS85_17545"/>
<dbReference type="Proteomes" id="UP000032300">
    <property type="component" value="Chromosome"/>
</dbReference>
<accession>A0A7U4LG54</accession>
<keyword evidence="3" id="KW-1185">Reference proteome</keyword>
<feature type="transmembrane region" description="Helical" evidence="1">
    <location>
        <begin position="48"/>
        <end position="69"/>
    </location>
</feature>
<dbReference type="InterPro" id="IPR039535">
    <property type="entry name" value="ASST-like"/>
</dbReference>
<gene>
    <name evidence="2" type="ORF">TS85_17545</name>
</gene>
<evidence type="ECO:0000313" key="2">
    <source>
        <dbReference type="EMBL" id="AJP73209.1"/>
    </source>
</evidence>
<dbReference type="AlphaFoldDB" id="A0A7U4LG54"/>
<sequence length="478" mass="53086">MFVMFRQVDLVSSDKGGGDTAAPVVSRDGRVPPETSPLERLLYRPVPLWLLLLVIVLGAGGLIAFGAVVDGWQKSGALGRAAIQTARLPDTIKRSFEGSAPYFRGQYPRLPAGFWRNPAQGLVDPGYALVSPYDPERGRSVVRLIRLSDGATLRDIVPDVDAANARSRFTSALTDVRRDKDAPRNRLMHPLLLSDGSIVVHDSSPLARYDPCGRLMWSLDGIFTHSTERGPDGTLWVPYRHPRPTEPGVRPTFWDDAVANVSPDGTLLSSVTVAAILERNGLGHLWRGRPYSDDPFHLNDIQPVMADGPHWRRGDVFLSLRNLSMVALYRPATGRILWWRVLPWRFQHDVTILDDHRISVFDNNVLMGYPREAVNGTNRLLVQDFAKGVTTSPYAEAFRRNAIATRAQGRGTPLPDGDAIVEETEQGRLLRVAPDGTVRWRYISADAQQRRFALAWARYLDSSTDGTAIQKAMTTPCV</sequence>
<evidence type="ECO:0000313" key="3">
    <source>
        <dbReference type="Proteomes" id="UP000032300"/>
    </source>
</evidence>
<reference evidence="2 3" key="2">
    <citation type="submission" date="2015-02" db="EMBL/GenBank/DDBJ databases">
        <title>The complete genome of Sphingomonas hengshuiensis sp. WHSC-8 isolated from soil of Hengshui Lake.</title>
        <authorList>
            <person name="Wei S."/>
            <person name="Guo J."/>
            <person name="Su C."/>
            <person name="Wu R."/>
            <person name="Zhang Z."/>
            <person name="Liang K."/>
            <person name="Li H."/>
            <person name="Wang T."/>
            <person name="Liu H."/>
            <person name="Zhang C."/>
            <person name="Li Z."/>
            <person name="Wang Q."/>
            <person name="Meng J."/>
        </authorList>
    </citation>
    <scope>NUCLEOTIDE SEQUENCE [LARGE SCALE GENOMIC DNA]</scope>
    <source>
        <strain evidence="2 3">WHSC-8</strain>
    </source>
</reference>
<dbReference type="Pfam" id="PF14269">
    <property type="entry name" value="Arylsulfotran_2"/>
    <property type="match status" value="1"/>
</dbReference>